<keyword evidence="5" id="KW-1185">Reference proteome</keyword>
<dbReference type="PANTHER" id="PTHR43877">
    <property type="entry name" value="AMINOALKYLPHOSPHONATE N-ACETYLTRANSFERASE-RELATED-RELATED"/>
    <property type="match status" value="1"/>
</dbReference>
<evidence type="ECO:0000256" key="1">
    <source>
        <dbReference type="ARBA" id="ARBA00022679"/>
    </source>
</evidence>
<name>A0A2K4MSL2_9NEIS</name>
<dbReference type="Gene3D" id="3.40.630.30">
    <property type="match status" value="1"/>
</dbReference>
<dbReference type="AlphaFoldDB" id="A0A2K4MSL2"/>
<evidence type="ECO:0000313" key="5">
    <source>
        <dbReference type="Proteomes" id="UP000236416"/>
    </source>
</evidence>
<organism evidence="4 5">
    <name type="scientific">Chromobacterium sinusclupearum</name>
    <dbReference type="NCBI Taxonomy" id="2077146"/>
    <lineage>
        <taxon>Bacteria</taxon>
        <taxon>Pseudomonadati</taxon>
        <taxon>Pseudomonadota</taxon>
        <taxon>Betaproteobacteria</taxon>
        <taxon>Neisseriales</taxon>
        <taxon>Chromobacteriaceae</taxon>
        <taxon>Chromobacterium</taxon>
    </lineage>
</organism>
<evidence type="ECO:0000313" key="4">
    <source>
        <dbReference type="EMBL" id="POB00099.1"/>
    </source>
</evidence>
<keyword evidence="1 4" id="KW-0808">Transferase</keyword>
<dbReference type="CDD" id="cd04301">
    <property type="entry name" value="NAT_SF"/>
    <property type="match status" value="1"/>
</dbReference>
<dbReference type="EMBL" id="PPTF01000014">
    <property type="protein sequence ID" value="POB00099.1"/>
    <property type="molecule type" value="Genomic_DNA"/>
</dbReference>
<dbReference type="Proteomes" id="UP000236416">
    <property type="component" value="Unassembled WGS sequence"/>
</dbReference>
<sequence>MTLSIREGRLADADALAAIYLACRREMPYAPLAHDEASVRSWFADALLQTSQVWLAERDGQIAGFAACSMQDGMRWLDQLYVAPGHQGNGIGRALLGQVLSPSKQACRLFVFQANAGARRFYEAHGFTLLRLSDGQDNEERCPDVLYQWLPDTKE</sequence>
<feature type="domain" description="N-acetyltransferase" evidence="3">
    <location>
        <begin position="3"/>
        <end position="152"/>
    </location>
</feature>
<dbReference type="GO" id="GO:0016747">
    <property type="term" value="F:acyltransferase activity, transferring groups other than amino-acyl groups"/>
    <property type="evidence" value="ECO:0007669"/>
    <property type="project" value="InterPro"/>
</dbReference>
<dbReference type="PANTHER" id="PTHR43877:SF1">
    <property type="entry name" value="ACETYLTRANSFERASE"/>
    <property type="match status" value="1"/>
</dbReference>
<protein>
    <submittedName>
        <fullName evidence="4">GNAT family N-acetyltransferase</fullName>
    </submittedName>
</protein>
<reference evidence="4 5" key="1">
    <citation type="submission" date="2018-01" db="EMBL/GenBank/DDBJ databases">
        <title>Genomic Sequence of Chromobacterium MWU13-2610 from wild cranberry bogs within the Cape Cod National Seashore.</title>
        <authorList>
            <person name="O'Hara-Hanley K."/>
            <person name="Soby S."/>
            <person name="Harrison A."/>
        </authorList>
    </citation>
    <scope>NUCLEOTIDE SEQUENCE [LARGE SCALE GENOMIC DNA]</scope>
    <source>
        <strain evidence="4 5">MWU13-2610</strain>
    </source>
</reference>
<dbReference type="PROSITE" id="PS51186">
    <property type="entry name" value="GNAT"/>
    <property type="match status" value="1"/>
</dbReference>
<comment type="caution">
    <text evidence="4">The sequence shown here is derived from an EMBL/GenBank/DDBJ whole genome shotgun (WGS) entry which is preliminary data.</text>
</comment>
<keyword evidence="2" id="KW-0012">Acyltransferase</keyword>
<accession>A0A2K4MSL2</accession>
<dbReference type="Pfam" id="PF00583">
    <property type="entry name" value="Acetyltransf_1"/>
    <property type="match status" value="1"/>
</dbReference>
<dbReference type="InterPro" id="IPR000182">
    <property type="entry name" value="GNAT_dom"/>
</dbReference>
<dbReference type="SUPFAM" id="SSF55729">
    <property type="entry name" value="Acyl-CoA N-acyltransferases (Nat)"/>
    <property type="match status" value="1"/>
</dbReference>
<evidence type="ECO:0000259" key="3">
    <source>
        <dbReference type="PROSITE" id="PS51186"/>
    </source>
</evidence>
<dbReference type="InterPro" id="IPR016181">
    <property type="entry name" value="Acyl_CoA_acyltransferase"/>
</dbReference>
<proteinExistence type="predicted"/>
<evidence type="ECO:0000256" key="2">
    <source>
        <dbReference type="ARBA" id="ARBA00023315"/>
    </source>
</evidence>
<dbReference type="RefSeq" id="WP_103317607.1">
    <property type="nucleotide sequence ID" value="NZ_PPTF01000014.1"/>
</dbReference>
<dbReference type="InterPro" id="IPR050832">
    <property type="entry name" value="Bact_Acetyltransf"/>
</dbReference>
<gene>
    <name evidence="4" type="ORF">C2134_03730</name>
</gene>